<evidence type="ECO:0000256" key="1">
    <source>
        <dbReference type="ARBA" id="ARBA00022553"/>
    </source>
</evidence>
<evidence type="ECO:0000256" key="4">
    <source>
        <dbReference type="ARBA" id="ARBA00023125"/>
    </source>
</evidence>
<dbReference type="CDD" id="cd00383">
    <property type="entry name" value="trans_reg_C"/>
    <property type="match status" value="1"/>
</dbReference>
<keyword evidence="11" id="KW-1185">Reference proteome</keyword>
<dbReference type="PANTHER" id="PTHR48111:SF22">
    <property type="entry name" value="REGULATOR OF RPOS"/>
    <property type="match status" value="1"/>
</dbReference>
<dbReference type="InterPro" id="IPR039420">
    <property type="entry name" value="WalR-like"/>
</dbReference>
<dbReference type="FunFam" id="3.40.50.2300:FF:000001">
    <property type="entry name" value="DNA-binding response regulator PhoB"/>
    <property type="match status" value="1"/>
</dbReference>
<dbReference type="Gene3D" id="1.10.10.10">
    <property type="entry name" value="Winged helix-like DNA-binding domain superfamily/Winged helix DNA-binding domain"/>
    <property type="match status" value="1"/>
</dbReference>
<keyword evidence="3" id="KW-0805">Transcription regulation</keyword>
<feature type="domain" description="Response regulatory" evidence="8">
    <location>
        <begin position="4"/>
        <end position="118"/>
    </location>
</feature>
<dbReference type="PANTHER" id="PTHR48111">
    <property type="entry name" value="REGULATOR OF RPOS"/>
    <property type="match status" value="1"/>
</dbReference>
<proteinExistence type="predicted"/>
<dbReference type="InterPro" id="IPR001867">
    <property type="entry name" value="OmpR/PhoB-type_DNA-bd"/>
</dbReference>
<keyword evidence="4 7" id="KW-0238">DNA-binding</keyword>
<feature type="modified residue" description="4-aspartylphosphate" evidence="6">
    <location>
        <position position="53"/>
    </location>
</feature>
<dbReference type="SMART" id="SM00448">
    <property type="entry name" value="REC"/>
    <property type="match status" value="1"/>
</dbReference>
<evidence type="ECO:0000256" key="2">
    <source>
        <dbReference type="ARBA" id="ARBA00023012"/>
    </source>
</evidence>
<evidence type="ECO:0000256" key="7">
    <source>
        <dbReference type="PROSITE-ProRule" id="PRU01091"/>
    </source>
</evidence>
<dbReference type="RefSeq" id="WP_129888921.1">
    <property type="nucleotide sequence ID" value="NZ_CP035758.1"/>
</dbReference>
<dbReference type="SMART" id="SM00862">
    <property type="entry name" value="Trans_reg_C"/>
    <property type="match status" value="1"/>
</dbReference>
<sequence>MKAHLLVVDDDPRITDLLRRIFAYEGYSIAIASSGDDALRRTLERPPDLIVLDVMLPGLDGLEVVQRLRAAGDNVPILLLTARDAVPDRVKGFEVGADDYLVKPFAPEELLARVKALLRRNMSERHEVLRYAGIELDTGTRVAHRGPREIELSPTEYELLALFLRRPRQVLTRDVIMDRVWGLDFEGSSNVLEVYVGYLRAKLEASDEPRLIHTVRGIGYVFKE</sequence>
<protein>
    <submittedName>
        <fullName evidence="10">Response regulator transcription factor</fullName>
    </submittedName>
</protein>
<dbReference type="InterPro" id="IPR001789">
    <property type="entry name" value="Sig_transdc_resp-reg_receiver"/>
</dbReference>
<dbReference type="Proteomes" id="UP000290365">
    <property type="component" value="Chromosome"/>
</dbReference>
<dbReference type="FunFam" id="1.10.10.10:FF:000005">
    <property type="entry name" value="Two-component system response regulator"/>
    <property type="match status" value="1"/>
</dbReference>
<dbReference type="Gene3D" id="3.40.50.2300">
    <property type="match status" value="1"/>
</dbReference>
<evidence type="ECO:0000313" key="10">
    <source>
        <dbReference type="EMBL" id="QBD77868.1"/>
    </source>
</evidence>
<evidence type="ECO:0000256" key="6">
    <source>
        <dbReference type="PROSITE-ProRule" id="PRU00169"/>
    </source>
</evidence>
<gene>
    <name evidence="10" type="ORF">EPA93_18465</name>
</gene>
<dbReference type="GO" id="GO:0005829">
    <property type="term" value="C:cytosol"/>
    <property type="evidence" value="ECO:0007669"/>
    <property type="project" value="TreeGrafter"/>
</dbReference>
<dbReference type="GO" id="GO:0000156">
    <property type="term" value="F:phosphorelay response regulator activity"/>
    <property type="evidence" value="ECO:0007669"/>
    <property type="project" value="TreeGrafter"/>
</dbReference>
<reference evidence="10 11" key="1">
    <citation type="submission" date="2019-01" db="EMBL/GenBank/DDBJ databases">
        <title>Ktedonosporobacter rubrisoli SCAWS-G2.</title>
        <authorList>
            <person name="Huang Y."/>
            <person name="Yan B."/>
        </authorList>
    </citation>
    <scope>NUCLEOTIDE SEQUENCE [LARGE SCALE GENOMIC DNA]</scope>
    <source>
        <strain evidence="10 11">SCAWS-G2</strain>
    </source>
</reference>
<dbReference type="GO" id="GO:0006355">
    <property type="term" value="P:regulation of DNA-templated transcription"/>
    <property type="evidence" value="ECO:0007669"/>
    <property type="project" value="InterPro"/>
</dbReference>
<keyword evidence="2" id="KW-0902">Two-component regulatory system</keyword>
<dbReference type="Pfam" id="PF00486">
    <property type="entry name" value="Trans_reg_C"/>
    <property type="match status" value="1"/>
</dbReference>
<evidence type="ECO:0000259" key="8">
    <source>
        <dbReference type="PROSITE" id="PS50110"/>
    </source>
</evidence>
<dbReference type="CDD" id="cd17627">
    <property type="entry name" value="REC_OmpR_PrrA-like"/>
    <property type="match status" value="1"/>
</dbReference>
<keyword evidence="1 6" id="KW-0597">Phosphoprotein</keyword>
<dbReference type="Pfam" id="PF00072">
    <property type="entry name" value="Response_reg"/>
    <property type="match status" value="1"/>
</dbReference>
<name>A0A4P6JR07_KTERU</name>
<dbReference type="AlphaFoldDB" id="A0A4P6JR07"/>
<dbReference type="SUPFAM" id="SSF52172">
    <property type="entry name" value="CheY-like"/>
    <property type="match status" value="1"/>
</dbReference>
<dbReference type="InterPro" id="IPR036388">
    <property type="entry name" value="WH-like_DNA-bd_sf"/>
</dbReference>
<accession>A0A4P6JR07</accession>
<keyword evidence="5" id="KW-0804">Transcription</keyword>
<organism evidence="10 11">
    <name type="scientific">Ktedonosporobacter rubrisoli</name>
    <dbReference type="NCBI Taxonomy" id="2509675"/>
    <lineage>
        <taxon>Bacteria</taxon>
        <taxon>Bacillati</taxon>
        <taxon>Chloroflexota</taxon>
        <taxon>Ktedonobacteria</taxon>
        <taxon>Ktedonobacterales</taxon>
        <taxon>Ktedonosporobacteraceae</taxon>
        <taxon>Ktedonosporobacter</taxon>
    </lineage>
</organism>
<evidence type="ECO:0000256" key="3">
    <source>
        <dbReference type="ARBA" id="ARBA00023015"/>
    </source>
</evidence>
<dbReference type="Gene3D" id="6.10.250.690">
    <property type="match status" value="1"/>
</dbReference>
<dbReference type="PROSITE" id="PS51755">
    <property type="entry name" value="OMPR_PHOB"/>
    <property type="match status" value="1"/>
</dbReference>
<feature type="DNA-binding region" description="OmpR/PhoB-type" evidence="7">
    <location>
        <begin position="126"/>
        <end position="224"/>
    </location>
</feature>
<evidence type="ECO:0000256" key="5">
    <source>
        <dbReference type="ARBA" id="ARBA00023163"/>
    </source>
</evidence>
<evidence type="ECO:0000313" key="11">
    <source>
        <dbReference type="Proteomes" id="UP000290365"/>
    </source>
</evidence>
<dbReference type="GO" id="GO:0000976">
    <property type="term" value="F:transcription cis-regulatory region binding"/>
    <property type="evidence" value="ECO:0007669"/>
    <property type="project" value="TreeGrafter"/>
</dbReference>
<dbReference type="PROSITE" id="PS50110">
    <property type="entry name" value="RESPONSE_REGULATORY"/>
    <property type="match status" value="1"/>
</dbReference>
<dbReference type="InterPro" id="IPR011006">
    <property type="entry name" value="CheY-like_superfamily"/>
</dbReference>
<dbReference type="EMBL" id="CP035758">
    <property type="protein sequence ID" value="QBD77868.1"/>
    <property type="molecule type" value="Genomic_DNA"/>
</dbReference>
<feature type="domain" description="OmpR/PhoB-type" evidence="9">
    <location>
        <begin position="126"/>
        <end position="224"/>
    </location>
</feature>
<dbReference type="OrthoDB" id="9790442at2"/>
<evidence type="ECO:0000259" key="9">
    <source>
        <dbReference type="PROSITE" id="PS51755"/>
    </source>
</evidence>
<dbReference type="KEGG" id="kbs:EPA93_18465"/>
<dbReference type="GO" id="GO:0032993">
    <property type="term" value="C:protein-DNA complex"/>
    <property type="evidence" value="ECO:0007669"/>
    <property type="project" value="TreeGrafter"/>
</dbReference>